<dbReference type="AlphaFoldDB" id="A0A3A9YQ46"/>
<dbReference type="Proteomes" id="UP000272474">
    <property type="component" value="Unassembled WGS sequence"/>
</dbReference>
<evidence type="ECO:0000313" key="1">
    <source>
        <dbReference type="EMBL" id="RKN37366.1"/>
    </source>
</evidence>
<accession>A0A3A9YQ46</accession>
<comment type="caution">
    <text evidence="1">The sequence shown here is derived from an EMBL/GenBank/DDBJ whole genome shotgun (WGS) entry which is preliminary data.</text>
</comment>
<organism evidence="1 2">
    <name type="scientific">Streptomyces hoynatensis</name>
    <dbReference type="NCBI Taxonomy" id="1141874"/>
    <lineage>
        <taxon>Bacteria</taxon>
        <taxon>Bacillati</taxon>
        <taxon>Actinomycetota</taxon>
        <taxon>Actinomycetes</taxon>
        <taxon>Kitasatosporales</taxon>
        <taxon>Streptomycetaceae</taxon>
        <taxon>Streptomyces</taxon>
    </lineage>
</organism>
<protein>
    <submittedName>
        <fullName evidence="1">Uncharacterized protein</fullName>
    </submittedName>
</protein>
<dbReference type="EMBL" id="RBAL01000025">
    <property type="protein sequence ID" value="RKN37366.1"/>
    <property type="molecule type" value="Genomic_DNA"/>
</dbReference>
<dbReference type="OrthoDB" id="3854560at2"/>
<gene>
    <name evidence="1" type="ORF">D7294_27900</name>
</gene>
<reference evidence="1 2" key="1">
    <citation type="journal article" date="2014" name="Int. J. Syst. Evol. Microbiol.">
        <title>Streptomyces hoynatensis sp. nov., isolated from deep marine sediment.</title>
        <authorList>
            <person name="Veyisoglu A."/>
            <person name="Sahin N."/>
        </authorList>
    </citation>
    <scope>NUCLEOTIDE SEQUENCE [LARGE SCALE GENOMIC DNA]</scope>
    <source>
        <strain evidence="1 2">KCTC 29097</strain>
    </source>
</reference>
<proteinExistence type="predicted"/>
<keyword evidence="2" id="KW-1185">Reference proteome</keyword>
<evidence type="ECO:0000313" key="2">
    <source>
        <dbReference type="Proteomes" id="UP000272474"/>
    </source>
</evidence>
<sequence length="117" mass="12348">MDHAGDRPAAPPDLAPLYAAVDAAADVLRGLPESALRRGAAARGLALARELALRAQRLEDPARPPRELPDAGAYAVGDQVAVAGHDLAHALRHLPAAEAARERDAALDRLRTWRDGT</sequence>
<dbReference type="RefSeq" id="WP_120684579.1">
    <property type="nucleotide sequence ID" value="NZ_RBAL01000025.1"/>
</dbReference>
<name>A0A3A9YQ46_9ACTN</name>